<dbReference type="Proteomes" id="UP000054248">
    <property type="component" value="Unassembled WGS sequence"/>
</dbReference>
<dbReference type="Pfam" id="PF11901">
    <property type="entry name" value="DM9"/>
    <property type="match status" value="1"/>
</dbReference>
<organism evidence="2 3">
    <name type="scientific">Tulasnella calospora MUT 4182</name>
    <dbReference type="NCBI Taxonomy" id="1051891"/>
    <lineage>
        <taxon>Eukaryota</taxon>
        <taxon>Fungi</taxon>
        <taxon>Dikarya</taxon>
        <taxon>Basidiomycota</taxon>
        <taxon>Agaricomycotina</taxon>
        <taxon>Agaricomycetes</taxon>
        <taxon>Cantharellales</taxon>
        <taxon>Tulasnellaceae</taxon>
        <taxon>Tulasnella</taxon>
    </lineage>
</organism>
<evidence type="ECO:0000313" key="2">
    <source>
        <dbReference type="EMBL" id="KIO21935.1"/>
    </source>
</evidence>
<name>A0A0C3Q1A3_9AGAM</name>
<proteinExistence type="predicted"/>
<reference evidence="3" key="2">
    <citation type="submission" date="2015-01" db="EMBL/GenBank/DDBJ databases">
        <title>Evolutionary Origins and Diversification of the Mycorrhizal Mutualists.</title>
        <authorList>
            <consortium name="DOE Joint Genome Institute"/>
            <consortium name="Mycorrhizal Genomics Consortium"/>
            <person name="Kohler A."/>
            <person name="Kuo A."/>
            <person name="Nagy L.G."/>
            <person name="Floudas D."/>
            <person name="Copeland A."/>
            <person name="Barry K.W."/>
            <person name="Cichocki N."/>
            <person name="Veneault-Fourrey C."/>
            <person name="LaButti K."/>
            <person name="Lindquist E.A."/>
            <person name="Lipzen A."/>
            <person name="Lundell T."/>
            <person name="Morin E."/>
            <person name="Murat C."/>
            <person name="Riley R."/>
            <person name="Ohm R."/>
            <person name="Sun H."/>
            <person name="Tunlid A."/>
            <person name="Henrissat B."/>
            <person name="Grigoriev I.V."/>
            <person name="Hibbett D.S."/>
            <person name="Martin F."/>
        </authorList>
    </citation>
    <scope>NUCLEOTIDE SEQUENCE [LARGE SCALE GENOMIC DNA]</scope>
    <source>
        <strain evidence="3">MUT 4182</strain>
    </source>
</reference>
<evidence type="ECO:0000259" key="1">
    <source>
        <dbReference type="Pfam" id="PF03732"/>
    </source>
</evidence>
<dbReference type="PANTHER" id="PTHR31649:SF1">
    <property type="entry name" value="FARNESOIC ACID O-METHYL TRANSFERASE DOMAIN-CONTAINING PROTEIN"/>
    <property type="match status" value="1"/>
</dbReference>
<sequence length="312" mass="34966">MQGPDACYDTTESGLGGPNDDRFQFSGENGISYESFLQRIRSLAFEKGKSRDAAWMADLFSLHLSGNASKWFENLDDQTQQDWNLLKRAFIGKYGDAKLRVAEADRGNEKSKSTIDPLLPARIAIASWSSPVLSSTVRFPKSKDEWLREARQRKSKFSGQRGTVYWHLVESWQWVPENLIPVSLESGVTMYSIRAWQEGGLTLGKLALAGPSNPTKRAWIIWSGEEVPWSDSFEVLVGDESAVRWVTPRSVGKFTALEGGFEVKNNKALLVAVCHLKECTQPGKVFSSDSKAQYGWWGKEGSVEDFRVLAWA</sequence>
<dbReference type="STRING" id="1051891.A0A0C3Q1A3"/>
<keyword evidence="3" id="KW-1185">Reference proteome</keyword>
<dbReference type="EMBL" id="KN823123">
    <property type="protein sequence ID" value="KIO21935.1"/>
    <property type="molecule type" value="Genomic_DNA"/>
</dbReference>
<dbReference type="HOGENOM" id="CLU_056230_0_0_1"/>
<dbReference type="OrthoDB" id="3212198at2759"/>
<dbReference type="AlphaFoldDB" id="A0A0C3Q1A3"/>
<gene>
    <name evidence="2" type="ORF">M407DRAFT_28493</name>
</gene>
<accession>A0A0C3Q1A3</accession>
<dbReference type="InterPro" id="IPR006616">
    <property type="entry name" value="DM9_repeat"/>
</dbReference>
<protein>
    <recommendedName>
        <fullName evidence="1">Retrotransposon gag domain-containing protein</fullName>
    </recommendedName>
</protein>
<dbReference type="Pfam" id="PF03732">
    <property type="entry name" value="Retrotrans_gag"/>
    <property type="match status" value="1"/>
</dbReference>
<dbReference type="PANTHER" id="PTHR31649">
    <property type="entry name" value="AGAP009604-PA"/>
    <property type="match status" value="1"/>
</dbReference>
<reference evidence="2 3" key="1">
    <citation type="submission" date="2014-04" db="EMBL/GenBank/DDBJ databases">
        <authorList>
            <consortium name="DOE Joint Genome Institute"/>
            <person name="Kuo A."/>
            <person name="Girlanda M."/>
            <person name="Perotto S."/>
            <person name="Kohler A."/>
            <person name="Nagy L.G."/>
            <person name="Floudas D."/>
            <person name="Copeland A."/>
            <person name="Barry K.W."/>
            <person name="Cichocki N."/>
            <person name="Veneault-Fourrey C."/>
            <person name="LaButti K."/>
            <person name="Lindquist E.A."/>
            <person name="Lipzen A."/>
            <person name="Lundell T."/>
            <person name="Morin E."/>
            <person name="Murat C."/>
            <person name="Sun H."/>
            <person name="Tunlid A."/>
            <person name="Henrissat B."/>
            <person name="Grigoriev I.V."/>
            <person name="Hibbett D.S."/>
            <person name="Martin F."/>
            <person name="Nordberg H.P."/>
            <person name="Cantor M.N."/>
            <person name="Hua S.X."/>
        </authorList>
    </citation>
    <scope>NUCLEOTIDE SEQUENCE [LARGE SCALE GENOMIC DNA]</scope>
    <source>
        <strain evidence="2 3">MUT 4182</strain>
    </source>
</reference>
<evidence type="ECO:0000313" key="3">
    <source>
        <dbReference type="Proteomes" id="UP000054248"/>
    </source>
</evidence>
<dbReference type="InterPro" id="IPR005162">
    <property type="entry name" value="Retrotrans_gag_dom"/>
</dbReference>
<feature type="domain" description="Retrotransposon gag" evidence="1">
    <location>
        <begin position="58"/>
        <end position="96"/>
    </location>
</feature>